<feature type="compositionally biased region" description="Basic and acidic residues" evidence="2">
    <location>
        <begin position="1"/>
        <end position="12"/>
    </location>
</feature>
<sequence>MDNRKENSDSDGNRQSSDASSTDRLLLEGSLANKEQKKYVHWQVRIGDSPEQKVVIELDYETCPRTCENFWQIANSFKELSYRGSMFHRVVANGYVEGGFINSSDGSKINSSIYGSYFSDENYSYIHDKPGIIGMSNSGKHKNGSVFYITLRPMMHLNGRLVAFGRVVEGIDVIRDISQVQCKNQRPLVPCVIVSSGNYLNSLAGAENKHKLHKDHFQSKLEAADLTTLMSRREAIVKEIESTREELEEQRKFRDVISNLIADMMAY</sequence>
<keyword evidence="1" id="KW-0413">Isomerase</keyword>
<dbReference type="InterPro" id="IPR002130">
    <property type="entry name" value="Cyclophilin-type_PPIase_dom"/>
</dbReference>
<organism evidence="4 5">
    <name type="scientific">Blepharisma stoltei</name>
    <dbReference type="NCBI Taxonomy" id="1481888"/>
    <lineage>
        <taxon>Eukaryota</taxon>
        <taxon>Sar</taxon>
        <taxon>Alveolata</taxon>
        <taxon>Ciliophora</taxon>
        <taxon>Postciliodesmatophora</taxon>
        <taxon>Heterotrichea</taxon>
        <taxon>Heterotrichida</taxon>
        <taxon>Blepharismidae</taxon>
        <taxon>Blepharisma</taxon>
    </lineage>
</organism>
<comment type="function">
    <text evidence="1">PPIases accelerate the folding of proteins. It catalyzes the cis-trans isomerization of proline imidic peptide bonds in oligopeptides.</text>
</comment>
<dbReference type="PRINTS" id="PR00153">
    <property type="entry name" value="CSAPPISMRASE"/>
</dbReference>
<proteinExistence type="inferred from homology"/>
<feature type="domain" description="PPIase cyclophilin-type" evidence="3">
    <location>
        <begin position="41"/>
        <end position="198"/>
    </location>
</feature>
<dbReference type="Gene3D" id="2.40.100.10">
    <property type="entry name" value="Cyclophilin-like"/>
    <property type="match status" value="1"/>
</dbReference>
<feature type="compositionally biased region" description="Polar residues" evidence="2">
    <location>
        <begin position="13"/>
        <end position="23"/>
    </location>
</feature>
<evidence type="ECO:0000313" key="5">
    <source>
        <dbReference type="Proteomes" id="UP001162131"/>
    </source>
</evidence>
<protein>
    <recommendedName>
        <fullName evidence="1">Peptidyl-prolyl cis-trans isomerase</fullName>
        <shortName evidence="1">PPIase</shortName>
        <ecNumber evidence="1">5.2.1.8</ecNumber>
    </recommendedName>
</protein>
<gene>
    <name evidence="4" type="ORF">BSTOLATCC_MIC58162</name>
</gene>
<evidence type="ECO:0000259" key="3">
    <source>
        <dbReference type="PROSITE" id="PS50072"/>
    </source>
</evidence>
<dbReference type="GO" id="GO:0005737">
    <property type="term" value="C:cytoplasm"/>
    <property type="evidence" value="ECO:0007669"/>
    <property type="project" value="TreeGrafter"/>
</dbReference>
<dbReference type="EMBL" id="CAJZBQ010000056">
    <property type="protein sequence ID" value="CAG9333349.1"/>
    <property type="molecule type" value="Genomic_DNA"/>
</dbReference>
<evidence type="ECO:0000256" key="1">
    <source>
        <dbReference type="RuleBase" id="RU363019"/>
    </source>
</evidence>
<keyword evidence="1" id="KW-0697">Rotamase</keyword>
<dbReference type="Pfam" id="PF00160">
    <property type="entry name" value="Pro_isomerase"/>
    <property type="match status" value="1"/>
</dbReference>
<dbReference type="Proteomes" id="UP001162131">
    <property type="component" value="Unassembled WGS sequence"/>
</dbReference>
<evidence type="ECO:0000256" key="2">
    <source>
        <dbReference type="SAM" id="MobiDB-lite"/>
    </source>
</evidence>
<comment type="catalytic activity">
    <reaction evidence="1">
        <text>[protein]-peptidylproline (omega=180) = [protein]-peptidylproline (omega=0)</text>
        <dbReference type="Rhea" id="RHEA:16237"/>
        <dbReference type="Rhea" id="RHEA-COMP:10747"/>
        <dbReference type="Rhea" id="RHEA-COMP:10748"/>
        <dbReference type="ChEBI" id="CHEBI:83833"/>
        <dbReference type="ChEBI" id="CHEBI:83834"/>
        <dbReference type="EC" id="5.2.1.8"/>
    </reaction>
</comment>
<dbReference type="PROSITE" id="PS50072">
    <property type="entry name" value="CSA_PPIASE_2"/>
    <property type="match status" value="1"/>
</dbReference>
<feature type="region of interest" description="Disordered" evidence="2">
    <location>
        <begin position="1"/>
        <end position="23"/>
    </location>
</feature>
<evidence type="ECO:0000313" key="4">
    <source>
        <dbReference type="EMBL" id="CAG9333349.1"/>
    </source>
</evidence>
<dbReference type="AlphaFoldDB" id="A0AAU9K4B2"/>
<dbReference type="GO" id="GO:0003755">
    <property type="term" value="F:peptidyl-prolyl cis-trans isomerase activity"/>
    <property type="evidence" value="ECO:0007669"/>
    <property type="project" value="UniProtKB-UniRule"/>
</dbReference>
<dbReference type="InterPro" id="IPR029000">
    <property type="entry name" value="Cyclophilin-like_dom_sf"/>
</dbReference>
<dbReference type="SUPFAM" id="SSF50891">
    <property type="entry name" value="Cyclophilin-like"/>
    <property type="match status" value="1"/>
</dbReference>
<comment type="caution">
    <text evidence="4">The sequence shown here is derived from an EMBL/GenBank/DDBJ whole genome shotgun (WGS) entry which is preliminary data.</text>
</comment>
<name>A0AAU9K4B2_9CILI</name>
<comment type="similarity">
    <text evidence="1">Belongs to the cyclophilin-type PPIase family.</text>
</comment>
<accession>A0AAU9K4B2</accession>
<keyword evidence="5" id="KW-1185">Reference proteome</keyword>
<reference evidence="4" key="1">
    <citation type="submission" date="2021-09" db="EMBL/GenBank/DDBJ databases">
        <authorList>
            <consortium name="AG Swart"/>
            <person name="Singh M."/>
            <person name="Singh A."/>
            <person name="Seah K."/>
            <person name="Emmerich C."/>
        </authorList>
    </citation>
    <scope>NUCLEOTIDE SEQUENCE</scope>
    <source>
        <strain evidence="4">ATCC30299</strain>
    </source>
</reference>
<dbReference type="PANTHER" id="PTHR11071">
    <property type="entry name" value="PEPTIDYL-PROLYL CIS-TRANS ISOMERASE"/>
    <property type="match status" value="1"/>
</dbReference>
<dbReference type="PANTHER" id="PTHR11071:SF561">
    <property type="entry name" value="PEPTIDYL-PROLYL CIS-TRANS ISOMERASE D-RELATED"/>
    <property type="match status" value="1"/>
</dbReference>
<dbReference type="EC" id="5.2.1.8" evidence="1"/>